<evidence type="ECO:0000313" key="1">
    <source>
        <dbReference type="EMBL" id="KAL1881813.1"/>
    </source>
</evidence>
<name>A0ABR3Y0K7_9PEZI</name>
<dbReference type="Proteomes" id="UP001583177">
    <property type="component" value="Unassembled WGS sequence"/>
</dbReference>
<reference evidence="1 2" key="1">
    <citation type="journal article" date="2024" name="IMA Fungus">
        <title>IMA Genome - F19 : A genome assembly and annotation guide to empower mycologists, including annotated draft genome sequences of Ceratocystis pirilliformis, Diaporthe australafricana, Fusarium ophioides, Paecilomyces lecythidis, and Sporothrix stenoceras.</title>
        <authorList>
            <person name="Aylward J."/>
            <person name="Wilson A.M."/>
            <person name="Visagie C.M."/>
            <person name="Spraker J."/>
            <person name="Barnes I."/>
            <person name="Buitendag C."/>
            <person name="Ceriani C."/>
            <person name="Del Mar Angel L."/>
            <person name="du Plessis D."/>
            <person name="Fuchs T."/>
            <person name="Gasser K."/>
            <person name="Kramer D."/>
            <person name="Li W."/>
            <person name="Munsamy K."/>
            <person name="Piso A."/>
            <person name="Price J.L."/>
            <person name="Sonnekus B."/>
            <person name="Thomas C."/>
            <person name="van der Nest A."/>
            <person name="van Dijk A."/>
            <person name="van Heerden A."/>
            <person name="van Vuuren N."/>
            <person name="Yilmaz N."/>
            <person name="Duong T.A."/>
            <person name="van der Merwe N.A."/>
            <person name="Wingfield M.J."/>
            <person name="Wingfield B.D."/>
        </authorList>
    </citation>
    <scope>NUCLEOTIDE SEQUENCE [LARGE SCALE GENOMIC DNA]</scope>
    <source>
        <strain evidence="1 2">CMW 18300</strain>
    </source>
</reference>
<sequence>MVFSRLLRQNNGSAVVFLGVGIVPLLIALGLILAAPHSALAAPCDPEESGYGPTSSPDTVSALHANPTYGAIASAAPIPTGYAVYDNNSNIPFAGYGTWSAAHSEYKEILRVVYHDRRGSWCLDGRGDFTSAPKVP</sequence>
<gene>
    <name evidence="1" type="ORF">Daus18300_000866</name>
</gene>
<evidence type="ECO:0000313" key="2">
    <source>
        <dbReference type="Proteomes" id="UP001583177"/>
    </source>
</evidence>
<organism evidence="1 2">
    <name type="scientific">Diaporthe australafricana</name>
    <dbReference type="NCBI Taxonomy" id="127596"/>
    <lineage>
        <taxon>Eukaryota</taxon>
        <taxon>Fungi</taxon>
        <taxon>Dikarya</taxon>
        <taxon>Ascomycota</taxon>
        <taxon>Pezizomycotina</taxon>
        <taxon>Sordariomycetes</taxon>
        <taxon>Sordariomycetidae</taxon>
        <taxon>Diaporthales</taxon>
        <taxon>Diaporthaceae</taxon>
        <taxon>Diaporthe</taxon>
    </lineage>
</organism>
<protein>
    <submittedName>
        <fullName evidence="1">Uncharacterized protein</fullName>
    </submittedName>
</protein>
<dbReference type="EMBL" id="JAWRVE010000005">
    <property type="protein sequence ID" value="KAL1881813.1"/>
    <property type="molecule type" value="Genomic_DNA"/>
</dbReference>
<accession>A0ABR3Y0K7</accession>
<proteinExistence type="predicted"/>
<comment type="caution">
    <text evidence="1">The sequence shown here is derived from an EMBL/GenBank/DDBJ whole genome shotgun (WGS) entry which is preliminary data.</text>
</comment>
<keyword evidence="2" id="KW-1185">Reference proteome</keyword>